<dbReference type="PANTHER" id="PTHR11528">
    <property type="entry name" value="HEAT SHOCK PROTEIN 90 FAMILY MEMBER"/>
    <property type="match status" value="1"/>
</dbReference>
<dbReference type="InterPro" id="IPR020568">
    <property type="entry name" value="Ribosomal_Su5_D2-typ_SF"/>
</dbReference>
<feature type="binding site" evidence="5">
    <location>
        <position position="34"/>
    </location>
    <ligand>
        <name>ATP</name>
        <dbReference type="ChEBI" id="CHEBI:30616"/>
    </ligand>
</feature>
<dbReference type="GO" id="GO:0140662">
    <property type="term" value="F:ATP-dependent protein folding chaperone"/>
    <property type="evidence" value="ECO:0007669"/>
    <property type="project" value="InterPro"/>
</dbReference>
<dbReference type="SUPFAM" id="SSF54211">
    <property type="entry name" value="Ribosomal protein S5 domain 2-like"/>
    <property type="match status" value="1"/>
</dbReference>
<keyword evidence="4" id="KW-0143">Chaperone</keyword>
<dbReference type="GO" id="GO:0005524">
    <property type="term" value="F:ATP binding"/>
    <property type="evidence" value="ECO:0007669"/>
    <property type="project" value="UniProtKB-KW"/>
</dbReference>
<feature type="binding site" evidence="5">
    <location>
        <position position="70"/>
    </location>
    <ligand>
        <name>ATP</name>
        <dbReference type="ChEBI" id="CHEBI:30616"/>
    </ligand>
</feature>
<dbReference type="GO" id="GO:0016887">
    <property type="term" value="F:ATP hydrolysis activity"/>
    <property type="evidence" value="ECO:0007669"/>
    <property type="project" value="InterPro"/>
</dbReference>
<dbReference type="PRINTS" id="PR00775">
    <property type="entry name" value="HEATSHOCK90"/>
</dbReference>
<evidence type="ECO:0000256" key="1">
    <source>
        <dbReference type="ARBA" id="ARBA00008239"/>
    </source>
</evidence>
<reference evidence="6 7" key="1">
    <citation type="submission" date="2018-07" db="EMBL/GenBank/DDBJ databases">
        <title>Genomic Encyclopedia of Type Strains, Phase IV (KMG-IV): sequencing the most valuable type-strain genomes for metagenomic binning, comparative biology and taxonomic classification.</title>
        <authorList>
            <person name="Goeker M."/>
        </authorList>
    </citation>
    <scope>NUCLEOTIDE SEQUENCE [LARGE SCALE GENOMIC DNA]</scope>
    <source>
        <strain evidence="6 7">DSM 44290</strain>
    </source>
</reference>
<feature type="binding site" evidence="5">
    <location>
        <begin position="90"/>
        <end position="91"/>
    </location>
    <ligand>
        <name>ATP</name>
        <dbReference type="ChEBI" id="CHEBI:30616"/>
    </ligand>
</feature>
<gene>
    <name evidence="6" type="ORF">DFR76_11476</name>
</gene>
<organism evidence="6 7">
    <name type="scientific">Nocardia pseudobrasiliensis</name>
    <dbReference type="NCBI Taxonomy" id="45979"/>
    <lineage>
        <taxon>Bacteria</taxon>
        <taxon>Bacillati</taxon>
        <taxon>Actinomycetota</taxon>
        <taxon>Actinomycetes</taxon>
        <taxon>Mycobacteriales</taxon>
        <taxon>Nocardiaceae</taxon>
        <taxon>Nocardia</taxon>
    </lineage>
</organism>
<dbReference type="AlphaFoldDB" id="A0A370HTR7"/>
<dbReference type="EMBL" id="QQBC01000014">
    <property type="protein sequence ID" value="RDI61351.1"/>
    <property type="molecule type" value="Genomic_DNA"/>
</dbReference>
<name>A0A370HTR7_9NOCA</name>
<feature type="binding site" evidence="5">
    <location>
        <position position="158"/>
    </location>
    <ligand>
        <name>ATP</name>
        <dbReference type="ChEBI" id="CHEBI:30616"/>
    </ligand>
</feature>
<dbReference type="GO" id="GO:0051082">
    <property type="term" value="F:unfolded protein binding"/>
    <property type="evidence" value="ECO:0007669"/>
    <property type="project" value="InterPro"/>
</dbReference>
<dbReference type="SUPFAM" id="SSF55874">
    <property type="entry name" value="ATPase domain of HSP90 chaperone/DNA topoisomerase II/histidine kinase"/>
    <property type="match status" value="1"/>
</dbReference>
<dbReference type="InterPro" id="IPR020575">
    <property type="entry name" value="Hsp90_N"/>
</dbReference>
<dbReference type="InterPro" id="IPR001404">
    <property type="entry name" value="Hsp90_fam"/>
</dbReference>
<evidence type="ECO:0000256" key="2">
    <source>
        <dbReference type="ARBA" id="ARBA00022741"/>
    </source>
</evidence>
<keyword evidence="7" id="KW-1185">Reference proteome</keyword>
<dbReference type="Gene3D" id="3.30.565.10">
    <property type="entry name" value="Histidine kinase-like ATPase, C-terminal domain"/>
    <property type="match status" value="1"/>
</dbReference>
<feature type="binding site" evidence="5">
    <location>
        <position position="30"/>
    </location>
    <ligand>
        <name>ATP</name>
        <dbReference type="ChEBI" id="CHEBI:30616"/>
    </ligand>
</feature>
<dbReference type="RefSeq" id="WP_068005908.1">
    <property type="nucleotide sequence ID" value="NZ_QQBC01000014.1"/>
</dbReference>
<evidence type="ECO:0000256" key="4">
    <source>
        <dbReference type="ARBA" id="ARBA00023186"/>
    </source>
</evidence>
<dbReference type="Pfam" id="PF13589">
    <property type="entry name" value="HATPase_c_3"/>
    <property type="match status" value="1"/>
</dbReference>
<dbReference type="Proteomes" id="UP000254869">
    <property type="component" value="Unassembled WGS sequence"/>
</dbReference>
<dbReference type="PIRSF" id="PIRSF002583">
    <property type="entry name" value="Hsp90"/>
    <property type="match status" value="1"/>
</dbReference>
<dbReference type="STRING" id="1210086.GCA_001613105_06470"/>
<dbReference type="Gene3D" id="3.30.230.80">
    <property type="match status" value="1"/>
</dbReference>
<comment type="caution">
    <text evidence="6">The sequence shown here is derived from an EMBL/GenBank/DDBJ whole genome shotgun (WGS) entry which is preliminary data.</text>
</comment>
<dbReference type="NCBIfam" id="NF010683">
    <property type="entry name" value="PRK14083.1"/>
    <property type="match status" value="1"/>
</dbReference>
<evidence type="ECO:0000313" key="6">
    <source>
        <dbReference type="EMBL" id="RDI61351.1"/>
    </source>
</evidence>
<sequence length="599" mass="66093">MEQVFQVDLRGIVDLLSHHLYGSPRVYVRELLQNAVDAVTARRVADTQAPARVWIETPERTGDGSIRVHDSGIGLTEPEVHTLLATIGRSGKRDDLGFARHEFLGQFGIGLLSCFLVADEARVLTRSARGGPTVAWTGSADGRYRVAVATEQRAEPGTTVILLPRQGMEHWVTGDTVTELATLFGGMLPLEVLVNGRIVTRPELPWRARYSTPETRRAALWGYAEETFGFTPFATIDLSCAESGVTGVAFVLPHAANPAGKAGHRVYLKRMLVSESVTGLLPDWAFFVRCVIDTGELRPTASREALYEDDLLEATREAIGAQIRDWLVELSTTDPAGLAEFLDVHQLGVKALALYDDEMLRLVDRWLPVETNAGRLPLAEFRRRFGTSVRYTPSVEEFRQLSAVSSAQGLGLVNGGYAYITDILERLPALDPDIRVERLDPSELATHFDLVDPATELALRPFVNTAQHALDRLDCEVVLRTFEPSSLAALYLLDRETQHRAELRSTRALADDLWSDVLAAFDTATGPDRPQLVLNQRNPLVRKISGIAEARLATMAVEALYIQALLLGQHPLRPVDTALLNRSFAGLLDWAVHDSRGTF</sequence>
<protein>
    <submittedName>
        <fullName evidence="6">Molecular chaperone HtpG</fullName>
    </submittedName>
</protein>
<keyword evidence="3 5" id="KW-0067">ATP-binding</keyword>
<accession>A0A370HTR7</accession>
<evidence type="ECO:0000256" key="3">
    <source>
        <dbReference type="ARBA" id="ARBA00022840"/>
    </source>
</evidence>
<proteinExistence type="inferred from homology"/>
<evidence type="ECO:0000313" key="7">
    <source>
        <dbReference type="Proteomes" id="UP000254869"/>
    </source>
</evidence>
<dbReference type="InterPro" id="IPR036890">
    <property type="entry name" value="HATPase_C_sf"/>
</dbReference>
<keyword evidence="2 5" id="KW-0547">Nucleotide-binding</keyword>
<dbReference type="Pfam" id="PF00183">
    <property type="entry name" value="HSP90"/>
    <property type="match status" value="1"/>
</dbReference>
<evidence type="ECO:0000256" key="5">
    <source>
        <dbReference type="PIRSR" id="PIRSR002583-1"/>
    </source>
</evidence>
<comment type="similarity">
    <text evidence="1">Belongs to the heat shock protein 90 family.</text>
</comment>